<proteinExistence type="predicted"/>
<feature type="region of interest" description="Disordered" evidence="1">
    <location>
        <begin position="54"/>
        <end position="83"/>
    </location>
</feature>
<keyword evidence="3" id="KW-1185">Reference proteome</keyword>
<feature type="region of interest" description="Disordered" evidence="1">
    <location>
        <begin position="1"/>
        <end position="39"/>
    </location>
</feature>
<name>A0A821Y7H8_9NEOP</name>
<sequence length="83" mass="8758">MPIKQIALSSPSTGASGGSGRAARWSRRPGTRTMTHDGHYADLGLGLERKLVEGDSLGSSSESELRLSSPKLGRNSALSDNEF</sequence>
<evidence type="ECO:0000313" key="2">
    <source>
        <dbReference type="EMBL" id="CAF4953667.1"/>
    </source>
</evidence>
<dbReference type="EMBL" id="CAJOBZ010000076">
    <property type="protein sequence ID" value="CAF4953667.1"/>
    <property type="molecule type" value="Genomic_DNA"/>
</dbReference>
<evidence type="ECO:0000313" key="3">
    <source>
        <dbReference type="Proteomes" id="UP000663880"/>
    </source>
</evidence>
<evidence type="ECO:0000256" key="1">
    <source>
        <dbReference type="SAM" id="MobiDB-lite"/>
    </source>
</evidence>
<reference evidence="2" key="1">
    <citation type="submission" date="2021-02" db="EMBL/GenBank/DDBJ databases">
        <authorList>
            <person name="Steward A R."/>
        </authorList>
    </citation>
    <scope>NUCLEOTIDE SEQUENCE</scope>
</reference>
<dbReference type="AlphaFoldDB" id="A0A821Y7H8"/>
<gene>
    <name evidence="2" type="ORF">PMACD_LOCUS15954</name>
</gene>
<feature type="compositionally biased region" description="Low complexity" evidence="1">
    <location>
        <begin position="54"/>
        <end position="69"/>
    </location>
</feature>
<comment type="caution">
    <text evidence="2">The sequence shown here is derived from an EMBL/GenBank/DDBJ whole genome shotgun (WGS) entry which is preliminary data.</text>
</comment>
<dbReference type="Proteomes" id="UP000663880">
    <property type="component" value="Unassembled WGS sequence"/>
</dbReference>
<dbReference type="OrthoDB" id="438545at2759"/>
<accession>A0A821Y7H8</accession>
<protein>
    <submittedName>
        <fullName evidence="2">Uncharacterized protein</fullName>
    </submittedName>
</protein>
<organism evidence="2 3">
    <name type="scientific">Pieris macdunnoughi</name>
    <dbReference type="NCBI Taxonomy" id="345717"/>
    <lineage>
        <taxon>Eukaryota</taxon>
        <taxon>Metazoa</taxon>
        <taxon>Ecdysozoa</taxon>
        <taxon>Arthropoda</taxon>
        <taxon>Hexapoda</taxon>
        <taxon>Insecta</taxon>
        <taxon>Pterygota</taxon>
        <taxon>Neoptera</taxon>
        <taxon>Endopterygota</taxon>
        <taxon>Lepidoptera</taxon>
        <taxon>Glossata</taxon>
        <taxon>Ditrysia</taxon>
        <taxon>Papilionoidea</taxon>
        <taxon>Pieridae</taxon>
        <taxon>Pierinae</taxon>
        <taxon>Pieris</taxon>
    </lineage>
</organism>